<dbReference type="Pfam" id="PF13369">
    <property type="entry name" value="Transglut_core2"/>
    <property type="match status" value="1"/>
</dbReference>
<comment type="similarity">
    <text evidence="1">Belongs to the UPF0162 family.</text>
</comment>
<dbReference type="InterPro" id="IPR032698">
    <property type="entry name" value="SirB1_N"/>
</dbReference>
<keyword evidence="4" id="KW-1185">Reference proteome</keyword>
<gene>
    <name evidence="3" type="ORF">GD597_05945</name>
</gene>
<sequence length="292" mass="33666">MEENREISALLTLIDDPDEEVFTTVSERIIHYGSGIIPNLENLWENTPDNEIQERIEMIIHRVHFTGLVQDFTQWRDSAYHDLLFGALLVAKYQYPDLQTAPVIYEIDRMKRNIWLELNTYLTPLEQANVLNSILYNYYNLKGTEIAYNNADDFFIHKVVQGKKGNSISNGILYMILAELLDLPVRAVNIPRQFVLGYFNSEFDVENATLLEQAQSGIDFFVDASNGNPFTWQDVEGYLKRVSITPMPGYFKPLSKKRIIQQLLEELSQCFDTPGQQYKKAELLQLAALLDA</sequence>
<dbReference type="RefSeq" id="WP_171606926.1">
    <property type="nucleotide sequence ID" value="NZ_WHPF01000004.1"/>
</dbReference>
<dbReference type="Proteomes" id="UP000598971">
    <property type="component" value="Unassembled WGS sequence"/>
</dbReference>
<reference evidence="3" key="1">
    <citation type="submission" date="2019-10" db="EMBL/GenBank/DDBJ databases">
        <title>Draft genome sequence of Panacibacter sp. KCS-6.</title>
        <authorList>
            <person name="Yim K.J."/>
        </authorList>
    </citation>
    <scope>NUCLEOTIDE SEQUENCE</scope>
    <source>
        <strain evidence="3">KCS-6</strain>
    </source>
</reference>
<dbReference type="AlphaFoldDB" id="A0A8J8JTB6"/>
<accession>A0A8J8JTB6</accession>
<comment type="caution">
    <text evidence="3">The sequence shown here is derived from an EMBL/GenBank/DDBJ whole genome shotgun (WGS) entry which is preliminary data.</text>
</comment>
<proteinExistence type="inferred from homology"/>
<evidence type="ECO:0000256" key="1">
    <source>
        <dbReference type="ARBA" id="ARBA00007100"/>
    </source>
</evidence>
<dbReference type="EMBL" id="WHPF01000004">
    <property type="protein sequence ID" value="NNV54995.1"/>
    <property type="molecule type" value="Genomic_DNA"/>
</dbReference>
<organism evidence="3 4">
    <name type="scientific">Limnovirga soli</name>
    <dbReference type="NCBI Taxonomy" id="2656915"/>
    <lineage>
        <taxon>Bacteria</taxon>
        <taxon>Pseudomonadati</taxon>
        <taxon>Bacteroidota</taxon>
        <taxon>Chitinophagia</taxon>
        <taxon>Chitinophagales</taxon>
        <taxon>Chitinophagaceae</taxon>
        <taxon>Limnovirga</taxon>
    </lineage>
</organism>
<protein>
    <recommendedName>
        <fullName evidence="2">Protein SirB1 N-terminal domain-containing protein</fullName>
    </recommendedName>
</protein>
<evidence type="ECO:0000313" key="3">
    <source>
        <dbReference type="EMBL" id="NNV54995.1"/>
    </source>
</evidence>
<feature type="domain" description="Protein SirB1 N-terminal" evidence="2">
    <location>
        <begin position="104"/>
        <end position="264"/>
    </location>
</feature>
<name>A0A8J8JTB6_9BACT</name>
<evidence type="ECO:0000313" key="4">
    <source>
        <dbReference type="Proteomes" id="UP000598971"/>
    </source>
</evidence>
<evidence type="ECO:0000259" key="2">
    <source>
        <dbReference type="Pfam" id="PF13369"/>
    </source>
</evidence>